<organism evidence="1 2">
    <name type="scientific">Panagrolaimus sp. ES5</name>
    <dbReference type="NCBI Taxonomy" id="591445"/>
    <lineage>
        <taxon>Eukaryota</taxon>
        <taxon>Metazoa</taxon>
        <taxon>Ecdysozoa</taxon>
        <taxon>Nematoda</taxon>
        <taxon>Chromadorea</taxon>
        <taxon>Rhabditida</taxon>
        <taxon>Tylenchina</taxon>
        <taxon>Panagrolaimomorpha</taxon>
        <taxon>Panagrolaimoidea</taxon>
        <taxon>Panagrolaimidae</taxon>
        <taxon>Panagrolaimus</taxon>
    </lineage>
</organism>
<sequence length="204" mass="22591">MLMIPNYFAAFTIIAAIISIDVGVLGYMALWGVNLESVSMITVIMSIGFSVDLSAHIAYAYVKSEGCSKMKAIAALETLGWPVFLGAFTTLIGITVLTFVDAYIIQIFFKTIFLVIGFSLIHGMVFLPVLLTIMLPNAHIRKEKHPPRNEKAEEMQFAARKLTPKLSVIRPIDAMSIDSKHLHEIDLASQKGETPEMSEQNKKT</sequence>
<evidence type="ECO:0000313" key="2">
    <source>
        <dbReference type="WBParaSite" id="ES5_v2.g25095.t1"/>
    </source>
</evidence>
<proteinExistence type="predicted"/>
<reference evidence="2" key="1">
    <citation type="submission" date="2022-11" db="UniProtKB">
        <authorList>
            <consortium name="WormBaseParasite"/>
        </authorList>
    </citation>
    <scope>IDENTIFICATION</scope>
</reference>
<dbReference type="Proteomes" id="UP000887579">
    <property type="component" value="Unplaced"/>
</dbReference>
<protein>
    <submittedName>
        <fullName evidence="2">Uncharacterized protein</fullName>
    </submittedName>
</protein>
<name>A0AC34G602_9BILA</name>
<dbReference type="WBParaSite" id="ES5_v2.g25095.t1">
    <property type="protein sequence ID" value="ES5_v2.g25095.t1"/>
    <property type="gene ID" value="ES5_v2.g25095"/>
</dbReference>
<evidence type="ECO:0000313" key="1">
    <source>
        <dbReference type="Proteomes" id="UP000887579"/>
    </source>
</evidence>
<accession>A0AC34G602</accession>